<sequence length="486" mass="54847">MLNEPDTLDGHRAYEKKTHAIRVGGKNWQVLPDEVLDFCWNGGLDTPCSLCFEEFDIAVTPPVRTARLYRAPCIDSELERQLPSLEVLNTHLECIRKKGVKFFPISHAWHTPVADAYASRVANLGAASIIIDQPLDILLSLSATKRFDRDIQIWHDYISIPQWQDRFRGTSILPQIFRIFQLGKTALLQMDQELNLHALEAGNPKELTKLLSARWFTRLWPVVELNMCEDALIMNRGNKVSTCPLRSLVRSVAMLSSTIGMTIPSWVQSSISTTCLGHVYDIIATQGSRWYRDRFIAACAILEPSRYPSLLPQLPADAAEACLWLSKRSLERGDFSPLLLRPPTGETMHRKSGGMTVAWLKGHMRMEAKMWDLGPQIYPSTVVPRILGDTVAMDLHLVGSIVKSRNEHRDIYDISCHTCDETTTCPIDFWKEPGESAQLYHIPGLAYRDSGPDCIGLVIEEERAIGRSRFTDPSCHCKTLVLIRLA</sequence>
<dbReference type="OrthoDB" id="5382128at2759"/>
<keyword evidence="2" id="KW-1185">Reference proteome</keyword>
<organism evidence="1 2">
    <name type="scientific">Lophiotrema nucula</name>
    <dbReference type="NCBI Taxonomy" id="690887"/>
    <lineage>
        <taxon>Eukaryota</taxon>
        <taxon>Fungi</taxon>
        <taxon>Dikarya</taxon>
        <taxon>Ascomycota</taxon>
        <taxon>Pezizomycotina</taxon>
        <taxon>Dothideomycetes</taxon>
        <taxon>Pleosporomycetidae</taxon>
        <taxon>Pleosporales</taxon>
        <taxon>Lophiotremataceae</taxon>
        <taxon>Lophiotrema</taxon>
    </lineage>
</organism>
<evidence type="ECO:0008006" key="3">
    <source>
        <dbReference type="Google" id="ProtNLM"/>
    </source>
</evidence>
<gene>
    <name evidence="1" type="ORF">BDV96DRAFT_564046</name>
</gene>
<proteinExistence type="predicted"/>
<dbReference type="Proteomes" id="UP000799770">
    <property type="component" value="Unassembled WGS sequence"/>
</dbReference>
<reference evidence="1" key="1">
    <citation type="journal article" date="2020" name="Stud. Mycol.">
        <title>101 Dothideomycetes genomes: a test case for predicting lifestyles and emergence of pathogens.</title>
        <authorList>
            <person name="Haridas S."/>
            <person name="Albert R."/>
            <person name="Binder M."/>
            <person name="Bloem J."/>
            <person name="Labutti K."/>
            <person name="Salamov A."/>
            <person name="Andreopoulos B."/>
            <person name="Baker S."/>
            <person name="Barry K."/>
            <person name="Bills G."/>
            <person name="Bluhm B."/>
            <person name="Cannon C."/>
            <person name="Castanera R."/>
            <person name="Culley D."/>
            <person name="Daum C."/>
            <person name="Ezra D."/>
            <person name="Gonzalez J."/>
            <person name="Henrissat B."/>
            <person name="Kuo A."/>
            <person name="Liang C."/>
            <person name="Lipzen A."/>
            <person name="Lutzoni F."/>
            <person name="Magnuson J."/>
            <person name="Mondo S."/>
            <person name="Nolan M."/>
            <person name="Ohm R."/>
            <person name="Pangilinan J."/>
            <person name="Park H.-J."/>
            <person name="Ramirez L."/>
            <person name="Alfaro M."/>
            <person name="Sun H."/>
            <person name="Tritt A."/>
            <person name="Yoshinaga Y."/>
            <person name="Zwiers L.-H."/>
            <person name="Turgeon B."/>
            <person name="Goodwin S."/>
            <person name="Spatafora J."/>
            <person name="Crous P."/>
            <person name="Grigoriev I."/>
        </authorList>
    </citation>
    <scope>NUCLEOTIDE SEQUENCE</scope>
    <source>
        <strain evidence="1">CBS 627.86</strain>
    </source>
</reference>
<protein>
    <recommendedName>
        <fullName evidence="3">Heterokaryon incompatibility domain-containing protein</fullName>
    </recommendedName>
</protein>
<evidence type="ECO:0000313" key="2">
    <source>
        <dbReference type="Proteomes" id="UP000799770"/>
    </source>
</evidence>
<dbReference type="AlphaFoldDB" id="A0A6A5ZPE9"/>
<dbReference type="EMBL" id="ML977312">
    <property type="protein sequence ID" value="KAF2121329.1"/>
    <property type="molecule type" value="Genomic_DNA"/>
</dbReference>
<evidence type="ECO:0000313" key="1">
    <source>
        <dbReference type="EMBL" id="KAF2121329.1"/>
    </source>
</evidence>
<name>A0A6A5ZPE9_9PLEO</name>
<accession>A0A6A5ZPE9</accession>